<evidence type="ECO:0000256" key="1">
    <source>
        <dbReference type="SAM" id="MobiDB-lite"/>
    </source>
</evidence>
<dbReference type="Proteomes" id="UP000815677">
    <property type="component" value="Unassembled WGS sequence"/>
</dbReference>
<reference evidence="4" key="1">
    <citation type="submission" date="2014-09" db="EMBL/GenBank/DDBJ databases">
        <title>Genome sequence of the luminous mushroom Mycena chlorophos for searching fungal bioluminescence genes.</title>
        <authorList>
            <person name="Tanaka Y."/>
            <person name="Kasuga D."/>
            <person name="Oba Y."/>
            <person name="Hase S."/>
            <person name="Sato K."/>
            <person name="Oba Y."/>
            <person name="Sakakibara Y."/>
        </authorList>
    </citation>
    <scope>NUCLEOTIDE SEQUENCE</scope>
</reference>
<feature type="transmembrane region" description="Helical" evidence="2">
    <location>
        <begin position="152"/>
        <end position="177"/>
    </location>
</feature>
<organism evidence="4 5">
    <name type="scientific">Mycena chlorophos</name>
    <name type="common">Agaric fungus</name>
    <name type="synonym">Agaricus chlorophos</name>
    <dbReference type="NCBI Taxonomy" id="658473"/>
    <lineage>
        <taxon>Eukaryota</taxon>
        <taxon>Fungi</taxon>
        <taxon>Dikarya</taxon>
        <taxon>Basidiomycota</taxon>
        <taxon>Agaricomycotina</taxon>
        <taxon>Agaricomycetes</taxon>
        <taxon>Agaricomycetidae</taxon>
        <taxon>Agaricales</taxon>
        <taxon>Marasmiineae</taxon>
        <taxon>Mycenaceae</taxon>
        <taxon>Mycena</taxon>
    </lineage>
</organism>
<keyword evidence="5" id="KW-1185">Reference proteome</keyword>
<protein>
    <recommendedName>
        <fullName evidence="3">DUF6535 domain-containing protein</fullName>
    </recommendedName>
</protein>
<dbReference type="InterPro" id="IPR045338">
    <property type="entry name" value="DUF6535"/>
</dbReference>
<evidence type="ECO:0000256" key="2">
    <source>
        <dbReference type="SAM" id="Phobius"/>
    </source>
</evidence>
<feature type="transmembrane region" description="Helical" evidence="2">
    <location>
        <begin position="120"/>
        <end position="140"/>
    </location>
</feature>
<dbReference type="EMBL" id="DF849320">
    <property type="protein sequence ID" value="GAT56663.1"/>
    <property type="molecule type" value="Genomic_DNA"/>
</dbReference>
<feature type="transmembrane region" description="Helical" evidence="2">
    <location>
        <begin position="87"/>
        <end position="108"/>
    </location>
</feature>
<proteinExistence type="predicted"/>
<feature type="domain" description="DUF6535" evidence="3">
    <location>
        <begin position="62"/>
        <end position="233"/>
    </location>
</feature>
<keyword evidence="2" id="KW-1133">Transmembrane helix</keyword>
<feature type="transmembrane region" description="Helical" evidence="2">
    <location>
        <begin position="244"/>
        <end position="269"/>
    </location>
</feature>
<name>A0ABQ0M032_MYCCL</name>
<feature type="region of interest" description="Disordered" evidence="1">
    <location>
        <begin position="785"/>
        <end position="817"/>
    </location>
</feature>
<evidence type="ECO:0000313" key="4">
    <source>
        <dbReference type="EMBL" id="GAT56663.1"/>
    </source>
</evidence>
<gene>
    <name evidence="4" type="ORF">MCHLO_13291</name>
</gene>
<evidence type="ECO:0000313" key="5">
    <source>
        <dbReference type="Proteomes" id="UP000815677"/>
    </source>
</evidence>
<accession>A0ABQ0M032</accession>
<dbReference type="Pfam" id="PF20153">
    <property type="entry name" value="DUF6535"/>
    <property type="match status" value="1"/>
</dbReference>
<sequence length="817" mass="89517">MNSAEPGGGEHSAHILTESIQRLTEILEEQTDLLRRRENRFTRLDKSRQPMPEVPATSGSAWNALLRSTLAEYIQPKVDGWRSGLDALLVFLGLFSAIVTAFIIPSLTTLQPDQAAITNALLANLTAALAGNNAALLSAPSPFSPNASDVRMSVYLTLSLVMSLAIAALAIACRGFVNFVTYSQDHNAVNRLTEIRTRWQSAEKLLGPTIESLPQLLVLPVLLFLLGLLDSLFSVAFQISPPPVPILIASALSVLFVAAVAAGLGYTIVDGTVHSTSSPFQTRLGRVLNAVYRERIGPATRRFWSIWARVLRRTRKSNAPALRKQTLVSLVPAASGAAGLPTDSMNVYHEVLQSTGDDDILDHAAGALFHVIAQRTYTQVVQRRLFPRLNRLPVDLLPQECATLLHLLSPEASTRSNRTAAQVIVRLADSGRSRPLRYSQSDIGRLLPSLSRAARRASSESDDHMLGLWDSGFLRAMAVLAHPVTAETAYPPAIMILSAPHWSWKYIAAVELTHLLALVFEAVDEKIERMLHDERNSDSCDLEPGAEAAVVDRVLGSAPAKLPQFGATSLGAGTSTHRAFFVNPQDIIASLLYLPDDPNTTGGRHMHGIQQRLLPRILGWLIRHCGLKRTLLAAQDRIAMLQKPEWLHVFSPREHWMVPRVISMLAEEALKRSAPVDVTVEEERLTDAHRIQLAELCVQCLLADAPMLEGTVRLYLAPMVGHLVAALSVCDDEESFWRGAPHQLAVDLERVRADLEINAFWIGIEGKAELLDDLASICQKLPEIPRQPSPGVSRYDAAESGRGGQSIHRVKHEVTGQ</sequence>
<keyword evidence="2" id="KW-0472">Membrane</keyword>
<evidence type="ECO:0000259" key="3">
    <source>
        <dbReference type="Pfam" id="PF20153"/>
    </source>
</evidence>
<feature type="transmembrane region" description="Helical" evidence="2">
    <location>
        <begin position="216"/>
        <end position="237"/>
    </location>
</feature>
<keyword evidence="2" id="KW-0812">Transmembrane</keyword>